<dbReference type="InterPro" id="IPR016194">
    <property type="entry name" value="SPOC-like_C_dom_sf"/>
</dbReference>
<proteinExistence type="predicted"/>
<name>A0A1X6XLY4_9MICO</name>
<feature type="domain" description="Ku" evidence="4">
    <location>
        <begin position="35"/>
        <end position="162"/>
    </location>
</feature>
<dbReference type="SUPFAM" id="SSF100939">
    <property type="entry name" value="SPOC domain-like"/>
    <property type="match status" value="1"/>
</dbReference>
<evidence type="ECO:0000313" key="6">
    <source>
        <dbReference type="Proteomes" id="UP000196581"/>
    </source>
</evidence>
<dbReference type="Gene3D" id="2.40.290.10">
    <property type="match status" value="1"/>
</dbReference>
<dbReference type="PANTHER" id="PTHR41251:SF1">
    <property type="entry name" value="NON-HOMOLOGOUS END JOINING PROTEIN KU"/>
    <property type="match status" value="1"/>
</dbReference>
<evidence type="ECO:0000256" key="1">
    <source>
        <dbReference type="ARBA" id="ARBA00023125"/>
    </source>
</evidence>
<gene>
    <name evidence="5" type="ORF">FM105_12390</name>
</gene>
<dbReference type="PANTHER" id="PTHR41251">
    <property type="entry name" value="NON-HOMOLOGOUS END JOINING PROTEIN KU"/>
    <property type="match status" value="1"/>
</dbReference>
<feature type="region of interest" description="Disordered" evidence="3">
    <location>
        <begin position="211"/>
        <end position="342"/>
    </location>
</feature>
<sequence>MKLYSATRSHDISLHQVHDEDGGRIRYQRRCEVCEKKIDYDHIEKAYDDGEDTVVITDEDLKAMPAEEEKEIEVVQFVPDEQIDPMMFEKSYYLEPASKNPKAYALLRETLEEAGRTAIVTFALRSRTRLAALRVRDDVIVLQTMLWADEIRSSDGVSSGGEAKISARERKMARSLVDQFSEDFEPEQFVDEYQEQLRTLIEEKLEHGDAIDTDATFGDVDEGEAEGGDVIDLMEALKRSVDERRKSAPKKSGSSSKSSSSKKASGGRSAGKKRAGATSKAESSAKPSAKKGSAKKGSSKTGAEKKASAKKGSATKAFARKGSSEAEGSSTKKSPAKSKKSA</sequence>
<dbReference type="InterPro" id="IPR009187">
    <property type="entry name" value="Prok_Ku"/>
</dbReference>
<dbReference type="InterPro" id="IPR006164">
    <property type="entry name" value="DNA_bd_Ku70/Ku80"/>
</dbReference>
<feature type="compositionally biased region" description="Basic residues" evidence="3">
    <location>
        <begin position="288"/>
        <end position="298"/>
    </location>
</feature>
<evidence type="ECO:0000256" key="2">
    <source>
        <dbReference type="ARBA" id="ARBA00023172"/>
    </source>
</evidence>
<dbReference type="GO" id="GO:0006310">
    <property type="term" value="P:DNA recombination"/>
    <property type="evidence" value="ECO:0007669"/>
    <property type="project" value="UniProtKB-KW"/>
</dbReference>
<organism evidence="5 6">
    <name type="scientific">Brevibacterium yomogidense</name>
    <dbReference type="NCBI Taxonomy" id="946573"/>
    <lineage>
        <taxon>Bacteria</taxon>
        <taxon>Bacillati</taxon>
        <taxon>Actinomycetota</taxon>
        <taxon>Actinomycetes</taxon>
        <taxon>Micrococcales</taxon>
        <taxon>Brevibacteriaceae</taxon>
        <taxon>Brevibacterium</taxon>
    </lineage>
</organism>
<evidence type="ECO:0000256" key="3">
    <source>
        <dbReference type="SAM" id="MobiDB-lite"/>
    </source>
</evidence>
<keyword evidence="1" id="KW-0238">DNA-binding</keyword>
<dbReference type="GO" id="GO:0006303">
    <property type="term" value="P:double-strand break repair via nonhomologous end joining"/>
    <property type="evidence" value="ECO:0007669"/>
    <property type="project" value="InterPro"/>
</dbReference>
<protein>
    <submittedName>
        <fullName evidence="5">Ku domain protein</fullName>
    </submittedName>
</protein>
<evidence type="ECO:0000313" key="5">
    <source>
        <dbReference type="EMBL" id="SLN00176.1"/>
    </source>
</evidence>
<evidence type="ECO:0000259" key="4">
    <source>
        <dbReference type="SMART" id="SM00559"/>
    </source>
</evidence>
<keyword evidence="6" id="KW-1185">Reference proteome</keyword>
<reference evidence="6" key="1">
    <citation type="submission" date="2017-02" db="EMBL/GenBank/DDBJ databases">
        <authorList>
            <person name="Dridi B."/>
        </authorList>
    </citation>
    <scope>NUCLEOTIDE SEQUENCE [LARGE SCALE GENOMIC DNA]</scope>
    <source>
        <strain evidence="6">B Co 03.10</strain>
    </source>
</reference>
<dbReference type="SMART" id="SM00559">
    <property type="entry name" value="Ku78"/>
    <property type="match status" value="1"/>
</dbReference>
<dbReference type="EMBL" id="FWFF01000019">
    <property type="protein sequence ID" value="SLN00176.1"/>
    <property type="molecule type" value="Genomic_DNA"/>
</dbReference>
<feature type="compositionally biased region" description="Low complexity" evidence="3">
    <location>
        <begin position="250"/>
        <end position="267"/>
    </location>
</feature>
<dbReference type="AlphaFoldDB" id="A0A1X6XLY4"/>
<accession>A0A1X6XLY4</accession>
<feature type="compositionally biased region" description="Low complexity" evidence="3">
    <location>
        <begin position="276"/>
        <end position="287"/>
    </location>
</feature>
<dbReference type="NCBIfam" id="TIGR02772">
    <property type="entry name" value="Ku_bact"/>
    <property type="match status" value="1"/>
</dbReference>
<dbReference type="Proteomes" id="UP000196581">
    <property type="component" value="Unassembled WGS sequence"/>
</dbReference>
<dbReference type="GO" id="GO:0003690">
    <property type="term" value="F:double-stranded DNA binding"/>
    <property type="evidence" value="ECO:0007669"/>
    <property type="project" value="TreeGrafter"/>
</dbReference>
<keyword evidence="2" id="KW-0233">DNA recombination</keyword>
<dbReference type="Pfam" id="PF02735">
    <property type="entry name" value="Ku"/>
    <property type="match status" value="1"/>
</dbReference>
<feature type="compositionally biased region" description="Acidic residues" evidence="3">
    <location>
        <begin position="219"/>
        <end position="229"/>
    </location>
</feature>
<feature type="compositionally biased region" description="Basic and acidic residues" evidence="3">
    <location>
        <begin position="235"/>
        <end position="246"/>
    </location>
</feature>